<dbReference type="PRINTS" id="PR00138">
    <property type="entry name" value="MATRIXIN"/>
</dbReference>
<dbReference type="Pfam" id="PF00045">
    <property type="entry name" value="Hemopexin"/>
    <property type="match status" value="4"/>
</dbReference>
<evidence type="ECO:0000256" key="12">
    <source>
        <dbReference type="PIRSR" id="PIRSR621190-2"/>
    </source>
</evidence>
<feature type="binding site" evidence="12">
    <location>
        <position position="276"/>
    </location>
    <ligand>
        <name>Zn(2+)</name>
        <dbReference type="ChEBI" id="CHEBI:29105"/>
        <label>2</label>
        <note>catalytic</note>
    </ligand>
</feature>
<feature type="binding site" evidence="12">
    <location>
        <position position="233"/>
    </location>
    <ligand>
        <name>Zn(2+)</name>
        <dbReference type="ChEBI" id="CHEBI:29105"/>
        <label>1</label>
    </ligand>
</feature>
<dbReference type="SMART" id="SM00120">
    <property type="entry name" value="HX"/>
    <property type="match status" value="4"/>
</dbReference>
<feature type="binding site" evidence="12">
    <location>
        <position position="238"/>
    </location>
    <ligand>
        <name>Ca(2+)</name>
        <dbReference type="ChEBI" id="CHEBI:29108"/>
        <label>3</label>
    </ligand>
</feature>
<evidence type="ECO:0000256" key="16">
    <source>
        <dbReference type="SAM" id="SignalP"/>
    </source>
</evidence>
<feature type="binding site" evidence="12">
    <location>
        <position position="492"/>
    </location>
    <ligand>
        <name>Ca(2+)</name>
        <dbReference type="ChEBI" id="CHEBI:29108"/>
        <label>4</label>
    </ligand>
</feature>
<dbReference type="InterPro" id="IPR021190">
    <property type="entry name" value="Pept_M10A"/>
</dbReference>
<feature type="binding site" evidence="12">
    <location>
        <position position="194"/>
    </location>
    <ligand>
        <name>Ca(2+)</name>
        <dbReference type="ChEBI" id="CHEBI:29108"/>
        <label>2</label>
    </ligand>
</feature>
<dbReference type="FunFam" id="2.110.10.10:FF:000018">
    <property type="entry name" value="Matrix metallopeptidase 25b"/>
    <property type="match status" value="1"/>
</dbReference>
<evidence type="ECO:0000256" key="9">
    <source>
        <dbReference type="ARBA" id="ARBA00023145"/>
    </source>
</evidence>
<dbReference type="AlphaFoldDB" id="A0AAV7SS07"/>
<keyword evidence="8" id="KW-0482">Metalloprotease</keyword>
<comment type="similarity">
    <text evidence="1">Belongs to the peptidase M10A family.</text>
</comment>
<evidence type="ECO:0000256" key="4">
    <source>
        <dbReference type="ARBA" id="ARBA00022737"/>
    </source>
</evidence>
<feature type="binding site" evidence="12">
    <location>
        <position position="398"/>
    </location>
    <ligand>
        <name>Ca(2+)</name>
        <dbReference type="ChEBI" id="CHEBI:29108"/>
        <label>4</label>
    </ligand>
</feature>
<comment type="caution">
    <text evidence="18">The sequence shown here is derived from an EMBL/GenBank/DDBJ whole genome shotgun (WGS) entry which is preliminary data.</text>
</comment>
<keyword evidence="7 12" id="KW-0106">Calcium</keyword>
<dbReference type="GO" id="GO:0030574">
    <property type="term" value="P:collagen catabolic process"/>
    <property type="evidence" value="ECO:0007669"/>
    <property type="project" value="TreeGrafter"/>
</dbReference>
<evidence type="ECO:0000313" key="18">
    <source>
        <dbReference type="EMBL" id="KAJ1166785.1"/>
    </source>
</evidence>
<dbReference type="CDD" id="cd04278">
    <property type="entry name" value="ZnMc_MMP"/>
    <property type="match status" value="1"/>
</dbReference>
<dbReference type="GO" id="GO:0006508">
    <property type="term" value="P:proteolysis"/>
    <property type="evidence" value="ECO:0007669"/>
    <property type="project" value="UniProtKB-KW"/>
</dbReference>
<dbReference type="InterPro" id="IPR001818">
    <property type="entry name" value="Pept_M10_metallopeptidase"/>
</dbReference>
<dbReference type="GO" id="GO:0004222">
    <property type="term" value="F:metalloendopeptidase activity"/>
    <property type="evidence" value="ECO:0007669"/>
    <property type="project" value="InterPro"/>
</dbReference>
<dbReference type="GO" id="GO:0008270">
    <property type="term" value="F:zinc ion binding"/>
    <property type="evidence" value="ECO:0007669"/>
    <property type="project" value="InterPro"/>
</dbReference>
<dbReference type="InterPro" id="IPR033739">
    <property type="entry name" value="M10A_MMP"/>
</dbReference>
<dbReference type="SUPFAM" id="SSF55486">
    <property type="entry name" value="Metalloproteases ('zincins'), catalytic domain"/>
    <property type="match status" value="1"/>
</dbReference>
<evidence type="ECO:0000256" key="6">
    <source>
        <dbReference type="ARBA" id="ARBA00022833"/>
    </source>
</evidence>
<feature type="repeat" description="Hemopexin" evidence="14">
    <location>
        <begin position="441"/>
        <end position="487"/>
    </location>
</feature>
<evidence type="ECO:0000256" key="11">
    <source>
        <dbReference type="PIRSR" id="PIRSR001191-2"/>
    </source>
</evidence>
<feature type="binding site" evidence="11">
    <location>
        <position position="262"/>
    </location>
    <ligand>
        <name>Zn(2+)</name>
        <dbReference type="ChEBI" id="CHEBI:29105"/>
        <label>2</label>
        <note>catalytic</note>
    </ligand>
</feature>
<dbReference type="InterPro" id="IPR018487">
    <property type="entry name" value="Hemopexin-like_repeat"/>
</dbReference>
<dbReference type="SMART" id="SM00235">
    <property type="entry name" value="ZnMc"/>
    <property type="match status" value="1"/>
</dbReference>
<dbReference type="InterPro" id="IPR036365">
    <property type="entry name" value="PGBD-like_sf"/>
</dbReference>
<evidence type="ECO:0000256" key="5">
    <source>
        <dbReference type="ARBA" id="ARBA00022801"/>
    </source>
</evidence>
<feature type="repeat" description="Hemopexin" evidence="14">
    <location>
        <begin position="488"/>
        <end position="535"/>
    </location>
</feature>
<feature type="binding site" evidence="12">
    <location>
        <position position="349"/>
    </location>
    <ligand>
        <name>Ca(2+)</name>
        <dbReference type="ChEBI" id="CHEBI:29108"/>
        <label>4</label>
    </ligand>
</feature>
<dbReference type="CDD" id="cd00094">
    <property type="entry name" value="HX"/>
    <property type="match status" value="1"/>
</dbReference>
<evidence type="ECO:0000256" key="15">
    <source>
        <dbReference type="SAM" id="MobiDB-lite"/>
    </source>
</evidence>
<organism evidence="18 19">
    <name type="scientific">Pleurodeles waltl</name>
    <name type="common">Iberian ribbed newt</name>
    <dbReference type="NCBI Taxonomy" id="8319"/>
    <lineage>
        <taxon>Eukaryota</taxon>
        <taxon>Metazoa</taxon>
        <taxon>Chordata</taxon>
        <taxon>Craniata</taxon>
        <taxon>Vertebrata</taxon>
        <taxon>Euteleostomi</taxon>
        <taxon>Amphibia</taxon>
        <taxon>Batrachia</taxon>
        <taxon>Caudata</taxon>
        <taxon>Salamandroidea</taxon>
        <taxon>Salamandridae</taxon>
        <taxon>Pleurodelinae</taxon>
        <taxon>Pleurodeles</taxon>
    </lineage>
</organism>
<evidence type="ECO:0000313" key="19">
    <source>
        <dbReference type="Proteomes" id="UP001066276"/>
    </source>
</evidence>
<keyword evidence="5" id="KW-0378">Hydrolase</keyword>
<protein>
    <recommendedName>
        <fullName evidence="17">Peptidase metallopeptidase domain-containing protein</fullName>
    </recommendedName>
</protein>
<dbReference type="SUPFAM" id="SSF47090">
    <property type="entry name" value="PGBD-like"/>
    <property type="match status" value="1"/>
</dbReference>
<evidence type="ECO:0000256" key="8">
    <source>
        <dbReference type="ARBA" id="ARBA00023049"/>
    </source>
</evidence>
<feature type="binding site" evidence="11">
    <location>
        <position position="268"/>
    </location>
    <ligand>
        <name>Zn(2+)</name>
        <dbReference type="ChEBI" id="CHEBI:29105"/>
        <label>2</label>
        <note>catalytic</note>
    </ligand>
</feature>
<feature type="binding site" evidence="12">
    <location>
        <position position="446"/>
    </location>
    <ligand>
        <name>Ca(2+)</name>
        <dbReference type="ChEBI" id="CHEBI:29108"/>
        <label>5</label>
    </ligand>
</feature>
<feature type="binding site" evidence="11">
    <location>
        <position position="258"/>
    </location>
    <ligand>
        <name>Zn(2+)</name>
        <dbReference type="ChEBI" id="CHEBI:29105"/>
        <label>2</label>
        <note>catalytic</note>
    </ligand>
</feature>
<dbReference type="PANTHER" id="PTHR10201:SF21">
    <property type="entry name" value="MATRIX METALLOPROTEINASE-17"/>
    <property type="match status" value="1"/>
</dbReference>
<feature type="binding site" evidence="12">
    <location>
        <position position="494"/>
    </location>
    <ligand>
        <name>Ca(2+)</name>
        <dbReference type="ChEBI" id="CHEBI:29108"/>
        <label>5</label>
    </ligand>
</feature>
<dbReference type="Pfam" id="PF01471">
    <property type="entry name" value="PG_binding_1"/>
    <property type="match status" value="1"/>
</dbReference>
<evidence type="ECO:0000256" key="1">
    <source>
        <dbReference type="ARBA" id="ARBA00010370"/>
    </source>
</evidence>
<dbReference type="FunFam" id="3.40.390.10:FF:000070">
    <property type="entry name" value="Matrix metallopeptidase 25b"/>
    <property type="match status" value="1"/>
</dbReference>
<feature type="active site" evidence="10">
    <location>
        <position position="259"/>
    </location>
</feature>
<feature type="binding site" evidence="12">
    <location>
        <position position="235"/>
    </location>
    <ligand>
        <name>Ca(2+)</name>
        <dbReference type="ChEBI" id="CHEBI:29108"/>
        <label>3</label>
    </ligand>
</feature>
<feature type="binding site" evidence="12">
    <location>
        <position position="238"/>
    </location>
    <ligand>
        <name>Ca(2+)</name>
        <dbReference type="ChEBI" id="CHEBI:29108"/>
        <label>1</label>
    </ligand>
</feature>
<gene>
    <name evidence="18" type="ORF">NDU88_007181</name>
</gene>
<dbReference type="Gene3D" id="2.110.10.10">
    <property type="entry name" value="Hemopexin-like domain"/>
    <property type="match status" value="1"/>
</dbReference>
<feature type="signal peptide" evidence="16">
    <location>
        <begin position="1"/>
        <end position="40"/>
    </location>
</feature>
<keyword evidence="19" id="KW-1185">Reference proteome</keyword>
<feature type="binding site" description="in inhibited form" evidence="12">
    <location>
        <position position="111"/>
    </location>
    <ligand>
        <name>Zn(2+)</name>
        <dbReference type="ChEBI" id="CHEBI:29105"/>
        <label>2</label>
        <note>catalytic</note>
    </ligand>
</feature>
<dbReference type="InterPro" id="IPR000585">
    <property type="entry name" value="Hemopexin-like_dom"/>
</dbReference>
<feature type="modified residue" description="Phosphotyrosine; by PKDCC" evidence="13">
    <location>
        <position position="429"/>
    </location>
</feature>
<dbReference type="SUPFAM" id="SSF50923">
    <property type="entry name" value="Hemopexin-like domain"/>
    <property type="match status" value="1"/>
</dbReference>
<evidence type="ECO:0000259" key="17">
    <source>
        <dbReference type="SMART" id="SM00235"/>
    </source>
</evidence>
<keyword evidence="4" id="KW-0677">Repeat</keyword>
<dbReference type="PROSITE" id="PS51642">
    <property type="entry name" value="HEMOPEXIN_2"/>
    <property type="match status" value="4"/>
</dbReference>
<proteinExistence type="inferred from homology"/>
<evidence type="ECO:0000256" key="2">
    <source>
        <dbReference type="ARBA" id="ARBA00022670"/>
    </source>
</evidence>
<name>A0AAV7SS07_PLEWA</name>
<feature type="region of interest" description="Disordered" evidence="15">
    <location>
        <begin position="541"/>
        <end position="560"/>
    </location>
</feature>
<dbReference type="InterPro" id="IPR024079">
    <property type="entry name" value="MetalloPept_cat_dom_sf"/>
</dbReference>
<dbReference type="PIRSF" id="PIRSF001191">
    <property type="entry name" value="Peptidase_M10A_matrix"/>
    <property type="match status" value="1"/>
</dbReference>
<keyword evidence="3 11" id="KW-0479">Metal-binding</keyword>
<dbReference type="PANTHER" id="PTHR10201">
    <property type="entry name" value="MATRIX METALLOPROTEINASE"/>
    <property type="match status" value="1"/>
</dbReference>
<evidence type="ECO:0000256" key="3">
    <source>
        <dbReference type="ARBA" id="ARBA00022723"/>
    </source>
</evidence>
<dbReference type="EMBL" id="JANPWB010000008">
    <property type="protein sequence ID" value="KAJ1166785.1"/>
    <property type="molecule type" value="Genomic_DNA"/>
</dbReference>
<feature type="chain" id="PRO_5043865944" description="Peptidase metallopeptidase domain-containing protein" evidence="16">
    <location>
        <begin position="41"/>
        <end position="605"/>
    </location>
</feature>
<dbReference type="GO" id="GO:0005615">
    <property type="term" value="C:extracellular space"/>
    <property type="evidence" value="ECO:0007669"/>
    <property type="project" value="TreeGrafter"/>
</dbReference>
<evidence type="ECO:0000256" key="7">
    <source>
        <dbReference type="ARBA" id="ARBA00022837"/>
    </source>
</evidence>
<evidence type="ECO:0000256" key="14">
    <source>
        <dbReference type="PROSITE-ProRule" id="PRU01011"/>
    </source>
</evidence>
<accession>A0AAV7SS07</accession>
<feature type="repeat" description="Hemopexin" evidence="14">
    <location>
        <begin position="345"/>
        <end position="390"/>
    </location>
</feature>
<reference evidence="18" key="1">
    <citation type="journal article" date="2022" name="bioRxiv">
        <title>Sequencing and chromosome-scale assembly of the giantPleurodeles waltlgenome.</title>
        <authorList>
            <person name="Brown T."/>
            <person name="Elewa A."/>
            <person name="Iarovenko S."/>
            <person name="Subramanian E."/>
            <person name="Araus A.J."/>
            <person name="Petzold A."/>
            <person name="Susuki M."/>
            <person name="Suzuki K.-i.T."/>
            <person name="Hayashi T."/>
            <person name="Toyoda A."/>
            <person name="Oliveira C."/>
            <person name="Osipova E."/>
            <person name="Leigh N.D."/>
            <person name="Simon A."/>
            <person name="Yun M.H."/>
        </authorList>
    </citation>
    <scope>NUCLEOTIDE SEQUENCE</scope>
    <source>
        <strain evidence="18">20211129_DDA</strain>
        <tissue evidence="18">Liver</tissue>
    </source>
</reference>
<keyword evidence="9" id="KW-0865">Zymogen</keyword>
<dbReference type="InterPro" id="IPR006026">
    <property type="entry name" value="Peptidase_Metallo"/>
</dbReference>
<feature type="binding site" evidence="12">
    <location>
        <position position="204"/>
    </location>
    <ligand>
        <name>Zn(2+)</name>
        <dbReference type="ChEBI" id="CHEBI:29105"/>
        <label>1</label>
    </ligand>
</feature>
<evidence type="ECO:0000256" key="13">
    <source>
        <dbReference type="PIRSR" id="PIRSR621190-4"/>
    </source>
</evidence>
<dbReference type="Proteomes" id="UP001066276">
    <property type="component" value="Chromosome 4_2"/>
</dbReference>
<dbReference type="Gene3D" id="3.40.390.10">
    <property type="entry name" value="Collagenase (Catalytic Domain)"/>
    <property type="match status" value="1"/>
</dbReference>
<feature type="binding site" evidence="12">
    <location>
        <position position="219"/>
    </location>
    <ligand>
        <name>Zn(2+)</name>
        <dbReference type="ChEBI" id="CHEBI:29105"/>
        <label>1</label>
    </ligand>
</feature>
<dbReference type="InterPro" id="IPR036375">
    <property type="entry name" value="Hemopexin-like_dom_sf"/>
</dbReference>
<dbReference type="GO" id="GO:0030198">
    <property type="term" value="P:extracellular matrix organization"/>
    <property type="evidence" value="ECO:0007669"/>
    <property type="project" value="TreeGrafter"/>
</dbReference>
<sequence>MRMGHHGCAGSSWGGQRSRGEAALLRPVLVLCTLLWPASTTPTPTPPDESGEVVDWLTRYGYLPPPDPATGKLQTWEAVAGAIRSMQRFAGINETGIADDATLALIRMPRCSLPDLHAAIPEEKARIRRSGVVRAGRSVGSAWTKKNLSWKVKTYPRHAQLSRETMRVLMYYALKVWSEVVPLTFHEVGARSPDISVEFIKSEHQDGYPFDGAGGMVAHAFFPGDPQRAGNVHFDSEENWTFRSPDDLGTDLFAVAVHEFGHSLGLAHSSLKRSIMRPYYQGPVGDPLQFQLSSDDRAEIQKLYGSRDPHSTLQPDVTSFLPDLPALPRERPTTRLLKDVPDRCTIGVDAATQIRGETFFFKGHFFWRLTHARHLTSLRPARIHGFWHGLPSGLEKLDAVYERHLDHRILFFSGSQYWVFKDNGAEDGYPRPVSDFGLPETGVDGAFSHTHDWKTYFFKDGQHWRYDEVTRQMDPGYPMADTTWTQLPSPVDDVINGLEGEVYVFKGAEYWKLNKNTLHAETGYPRSIAEDWMDCTGDKIPEQQGVTTSPSLGAKNHQDSRAPELELERCLCYDSRTDSGSGGTIKITSPWMLLVAMGFLGIIQR</sequence>
<feature type="binding site" evidence="12">
    <location>
        <position position="211"/>
    </location>
    <ligand>
        <name>Ca(2+)</name>
        <dbReference type="ChEBI" id="CHEBI:29108"/>
        <label>3</label>
    </ligand>
</feature>
<feature type="domain" description="Peptidase metallopeptidase" evidence="17">
    <location>
        <begin position="139"/>
        <end position="306"/>
    </location>
</feature>
<keyword evidence="16" id="KW-0732">Signal</keyword>
<feature type="binding site" evidence="12">
    <location>
        <position position="206"/>
    </location>
    <ligand>
        <name>Zn(2+)</name>
        <dbReference type="ChEBI" id="CHEBI:29105"/>
        <label>1</label>
    </ligand>
</feature>
<comment type="cofactor">
    <cofactor evidence="12">
        <name>Ca(2+)</name>
        <dbReference type="ChEBI" id="CHEBI:29108"/>
    </cofactor>
    <text evidence="12">Can bind about 5 Ca(2+) ions per subunit.</text>
</comment>
<keyword evidence="6 11" id="KW-0862">Zinc</keyword>
<feature type="binding site" evidence="12">
    <location>
        <position position="212"/>
    </location>
    <ligand>
        <name>Ca(2+)</name>
        <dbReference type="ChEBI" id="CHEBI:29108"/>
        <label>3</label>
    </ligand>
</feature>
<comment type="cofactor">
    <cofactor evidence="12">
        <name>Zn(2+)</name>
        <dbReference type="ChEBI" id="CHEBI:29105"/>
    </cofactor>
    <text evidence="12">Binds 2 Zn(2+) ions per subunit.</text>
</comment>
<dbReference type="Pfam" id="PF00413">
    <property type="entry name" value="Peptidase_M10"/>
    <property type="match status" value="1"/>
</dbReference>
<dbReference type="InterPro" id="IPR002477">
    <property type="entry name" value="Peptidoglycan-bd-like"/>
</dbReference>
<dbReference type="GO" id="GO:0031012">
    <property type="term" value="C:extracellular matrix"/>
    <property type="evidence" value="ECO:0007669"/>
    <property type="project" value="InterPro"/>
</dbReference>
<keyword evidence="2" id="KW-0645">Protease</keyword>
<feature type="repeat" description="Hemopexin" evidence="14">
    <location>
        <begin position="394"/>
        <end position="440"/>
    </location>
</feature>
<evidence type="ECO:0000256" key="10">
    <source>
        <dbReference type="PIRSR" id="PIRSR001191-1"/>
    </source>
</evidence>